<dbReference type="Gene3D" id="3.30.40.10">
    <property type="entry name" value="Zinc/RING finger domain, C3HC4 (zinc finger)"/>
    <property type="match status" value="1"/>
</dbReference>
<reference evidence="2" key="1">
    <citation type="submission" date="2018-01" db="EMBL/GenBank/DDBJ databases">
        <authorList>
            <person name="Mao J.F."/>
        </authorList>
    </citation>
    <scope>NUCLEOTIDE SEQUENCE</scope>
    <source>
        <strain evidence="2">Huo1</strain>
        <tissue evidence="2">Leaf</tissue>
    </source>
</reference>
<dbReference type="InterPro" id="IPR013083">
    <property type="entry name" value="Znf_RING/FYVE/PHD"/>
</dbReference>
<dbReference type="EMBL" id="PNBA02000009">
    <property type="protein sequence ID" value="KAG6414188.1"/>
    <property type="molecule type" value="Genomic_DNA"/>
</dbReference>
<feature type="compositionally biased region" description="Basic and acidic residues" evidence="1">
    <location>
        <begin position="189"/>
        <end position="211"/>
    </location>
</feature>
<organism evidence="2">
    <name type="scientific">Salvia splendens</name>
    <name type="common">Scarlet sage</name>
    <dbReference type="NCBI Taxonomy" id="180675"/>
    <lineage>
        <taxon>Eukaryota</taxon>
        <taxon>Viridiplantae</taxon>
        <taxon>Streptophyta</taxon>
        <taxon>Embryophyta</taxon>
        <taxon>Tracheophyta</taxon>
        <taxon>Spermatophyta</taxon>
        <taxon>Magnoliopsida</taxon>
        <taxon>eudicotyledons</taxon>
        <taxon>Gunneridae</taxon>
        <taxon>Pentapetalae</taxon>
        <taxon>asterids</taxon>
        <taxon>lamiids</taxon>
        <taxon>Lamiales</taxon>
        <taxon>Lamiaceae</taxon>
        <taxon>Nepetoideae</taxon>
        <taxon>Mentheae</taxon>
        <taxon>Salviinae</taxon>
        <taxon>Salvia</taxon>
        <taxon>Salvia subgen. Calosphace</taxon>
        <taxon>core Calosphace</taxon>
    </lineage>
</organism>
<dbReference type="AlphaFoldDB" id="A0A8X8XII8"/>
<dbReference type="SUPFAM" id="SSF57850">
    <property type="entry name" value="RING/U-box"/>
    <property type="match status" value="2"/>
</dbReference>
<comment type="caution">
    <text evidence="2">The sequence shown here is derived from an EMBL/GenBank/DDBJ whole genome shotgun (WGS) entry which is preliminary data.</text>
</comment>
<accession>A0A8X8XII8</accession>
<reference evidence="2" key="2">
    <citation type="submission" date="2020-08" db="EMBL/GenBank/DDBJ databases">
        <title>Plant Genome Project.</title>
        <authorList>
            <person name="Zhang R.-G."/>
        </authorList>
    </citation>
    <scope>NUCLEOTIDE SEQUENCE</scope>
    <source>
        <strain evidence="2">Huo1</strain>
        <tissue evidence="2">Leaf</tissue>
    </source>
</reference>
<evidence type="ECO:0000313" key="3">
    <source>
        <dbReference type="Proteomes" id="UP000298416"/>
    </source>
</evidence>
<sequence length="383" mass="42689">MFGSLRRGLAKGLAFGGRCGVDFPDEFLDTNYIDKQRGPMVQSSLDCPASTTFVRNALKLLSDMHITEGTVLKLQCPEAKCGDMITPGLLKRLLGKEEFEHWESLMLEKTLESMTDVVCCPRCETPCLEDKDDHAQCSKCYYSFCTLEASLEHSLLAAQLEIEPEKTSETPEKKPEEPKATDKQVPTSEAEKKLSKEKPSEVSIEKTKLPVEENAAVDEEKEAAKDENEEKAARAISGYDHFRSGTCELFPTEEIQRWEAEMNGRQIVGQIQAQLFANHGHSCPNCGGKQQSRFLLGIRAKIIIATCVGRWYDAVQSTMVPKAASNTRLDNRPYPLQLIGRFTSGLPYAVVGLCRGDWIKVKCSNRPMSNLSKKNGKEGCRSH</sequence>
<protein>
    <recommendedName>
        <fullName evidence="4">E3 ubiquitin-protein ligase RNF14</fullName>
    </recommendedName>
</protein>
<dbReference type="CDD" id="cd20341">
    <property type="entry name" value="BRcat_RBR_RNF14"/>
    <property type="match status" value="1"/>
</dbReference>
<evidence type="ECO:0000256" key="1">
    <source>
        <dbReference type="SAM" id="MobiDB-lite"/>
    </source>
</evidence>
<proteinExistence type="predicted"/>
<evidence type="ECO:0000313" key="2">
    <source>
        <dbReference type="EMBL" id="KAG6414188.1"/>
    </source>
</evidence>
<gene>
    <name evidence="2" type="ORF">SASPL_126906</name>
</gene>
<feature type="compositionally biased region" description="Basic and acidic residues" evidence="1">
    <location>
        <begin position="163"/>
        <end position="182"/>
    </location>
</feature>
<name>A0A8X8XII8_SALSN</name>
<keyword evidence="3" id="KW-1185">Reference proteome</keyword>
<feature type="region of interest" description="Disordered" evidence="1">
    <location>
        <begin position="162"/>
        <end position="229"/>
    </location>
</feature>
<evidence type="ECO:0008006" key="4">
    <source>
        <dbReference type="Google" id="ProtNLM"/>
    </source>
</evidence>
<dbReference type="Proteomes" id="UP000298416">
    <property type="component" value="Unassembled WGS sequence"/>
</dbReference>